<keyword evidence="16" id="KW-1185">Reference proteome</keyword>
<dbReference type="InterPro" id="IPR050860">
    <property type="entry name" value="FeoB_GTPase"/>
</dbReference>
<dbReference type="PANTHER" id="PTHR43185:SF1">
    <property type="entry name" value="FE(2+) TRANSPORTER FEOB"/>
    <property type="match status" value="1"/>
</dbReference>
<feature type="transmembrane region" description="Helical" evidence="13">
    <location>
        <begin position="518"/>
        <end position="536"/>
    </location>
</feature>
<keyword evidence="4" id="KW-0410">Iron transport</keyword>
<name>A0ABU3VMS8_9EURY</name>
<dbReference type="InterPro" id="IPR027417">
    <property type="entry name" value="P-loop_NTPase"/>
</dbReference>
<keyword evidence="8" id="KW-0408">Iron</keyword>
<evidence type="ECO:0000256" key="8">
    <source>
        <dbReference type="ARBA" id="ARBA00023004"/>
    </source>
</evidence>
<dbReference type="PRINTS" id="PR00326">
    <property type="entry name" value="GTP1OBG"/>
</dbReference>
<evidence type="ECO:0000256" key="3">
    <source>
        <dbReference type="ARBA" id="ARBA00022475"/>
    </source>
</evidence>
<accession>A0ABU3VMS8</accession>
<keyword evidence="2" id="KW-0813">Transport</keyword>
<dbReference type="InterPro" id="IPR006073">
    <property type="entry name" value="GTP-bd"/>
</dbReference>
<feature type="transmembrane region" description="Helical" evidence="13">
    <location>
        <begin position="350"/>
        <end position="373"/>
    </location>
</feature>
<feature type="transmembrane region" description="Helical" evidence="13">
    <location>
        <begin position="393"/>
        <end position="418"/>
    </location>
</feature>
<dbReference type="EMBL" id="JAWDKC010000001">
    <property type="protein sequence ID" value="MDV0444486.1"/>
    <property type="molecule type" value="Genomic_DNA"/>
</dbReference>
<evidence type="ECO:0000256" key="11">
    <source>
        <dbReference type="ARBA" id="ARBA00023136"/>
    </source>
</evidence>
<feature type="transmembrane region" description="Helical" evidence="13">
    <location>
        <begin position="605"/>
        <end position="628"/>
    </location>
</feature>
<evidence type="ECO:0000256" key="13">
    <source>
        <dbReference type="SAM" id="Phobius"/>
    </source>
</evidence>
<dbReference type="InterPro" id="IPR011640">
    <property type="entry name" value="Fe2_transport_prot_B_C"/>
</dbReference>
<feature type="domain" description="FeoB-type G" evidence="14">
    <location>
        <begin position="6"/>
        <end position="187"/>
    </location>
</feature>
<evidence type="ECO:0000256" key="1">
    <source>
        <dbReference type="ARBA" id="ARBA00004651"/>
    </source>
</evidence>
<comment type="caution">
    <text evidence="15">The sequence shown here is derived from an EMBL/GenBank/DDBJ whole genome shotgun (WGS) entry which is preliminary data.</text>
</comment>
<comment type="subcellular location">
    <subcellularLocation>
        <location evidence="1">Cell membrane</location>
        <topology evidence="1">Multi-pass membrane protein</topology>
    </subcellularLocation>
</comment>
<keyword evidence="7 13" id="KW-1133">Transmembrane helix</keyword>
<dbReference type="InterPro" id="IPR030389">
    <property type="entry name" value="G_FEOB_dom"/>
</dbReference>
<keyword evidence="6" id="KW-0547">Nucleotide-binding</keyword>
<feature type="transmembrane region" description="Helical" evidence="13">
    <location>
        <begin position="430"/>
        <end position="454"/>
    </location>
</feature>
<keyword evidence="9" id="KW-0406">Ion transport</keyword>
<evidence type="ECO:0000256" key="9">
    <source>
        <dbReference type="ARBA" id="ARBA00023065"/>
    </source>
</evidence>
<dbReference type="Pfam" id="PF07670">
    <property type="entry name" value="Gate"/>
    <property type="match status" value="2"/>
</dbReference>
<gene>
    <name evidence="15" type="primary">feoB</name>
    <name evidence="15" type="ORF">MmiAt1_00110</name>
</gene>
<dbReference type="PANTHER" id="PTHR43185">
    <property type="entry name" value="FERROUS IRON TRANSPORT PROTEIN B"/>
    <property type="match status" value="1"/>
</dbReference>
<keyword evidence="5 13" id="KW-0812">Transmembrane</keyword>
<dbReference type="InterPro" id="IPR003373">
    <property type="entry name" value="Fe2_transport_prot-B"/>
</dbReference>
<evidence type="ECO:0000256" key="12">
    <source>
        <dbReference type="NCBIfam" id="TIGR00437"/>
    </source>
</evidence>
<dbReference type="CDD" id="cd01879">
    <property type="entry name" value="FeoB"/>
    <property type="match status" value="1"/>
</dbReference>
<dbReference type="SUPFAM" id="SSF52540">
    <property type="entry name" value="P-loop containing nucleoside triphosphate hydrolases"/>
    <property type="match status" value="1"/>
</dbReference>
<feature type="transmembrane region" description="Helical" evidence="13">
    <location>
        <begin position="289"/>
        <end position="313"/>
    </location>
</feature>
<keyword evidence="3" id="KW-1003">Cell membrane</keyword>
<sequence>MADLAKYTIALAGNPNCGKTTLFNRLTGSNQKVGNWPGVTIEKKVGSYTKIKPGTSGKNDGDKETVKETVNVVDLPGIYSLTPYSAEEIIARNYIVDENPDLVINIVDATNLERNLYLTFQLKKLGCPMIVALNMMDEVEQNGTVIDFEKMSELLGVPIIPISAIEGKSFSSKVAKLMGYKSSKVAEGGVERLIAKANDILDHSYKYFGDNPQEIPASENKEVLSEESFEKKKFDPALLKNADNIDYDEHSAEIYGEIEKIVSATVREGEKQVQQDRTSKIDGILTNKWLGIPIFLVLMFIVFQLSFTVGGIFTDWIDVFFNETLAEFVEEWFTEAGTADWMIDLVVNGIIAGVGGVLTFVPQIFILFMFLTLMEDTGYMSRVAFLLDRIFKYIGLSGKSFIPLILGFGCSVPAVMAARTLDNEMDRKTTIFITPFMSCGARLPIYALFVGVFFSNHYGLTMLFLYLLGILVAIGSAWLLKKTIFKGPSSPFIMELPPYRLPDLYTYLKHIWEKTRGFIIRAGTIIFLASVLIWFLQGYDFSFSAVEDSADSILGVVGTVIAPIFEPLGFGDWRAAMSLFTGFIAKEAVVSTIEILYTPEDFEMLFTPVIALAFMVFTLLYLPCLAAFATIKRELNSWKLAILAAVYQTAIAYVAAFVVYRVGLLVVQYLM</sequence>
<reference evidence="15 16" key="1">
    <citation type="submission" date="2023-06" db="EMBL/GenBank/DDBJ databases">
        <title>Genome sequence of Methanimicrococcus sp. At1.</title>
        <authorList>
            <person name="Protasov E."/>
            <person name="Platt K."/>
            <person name="Poehlein A."/>
            <person name="Daniel R."/>
            <person name="Brune A."/>
        </authorList>
    </citation>
    <scope>NUCLEOTIDE SEQUENCE [LARGE SCALE GENOMIC DNA]</scope>
    <source>
        <strain evidence="15 16">At1</strain>
    </source>
</reference>
<feature type="transmembrane region" description="Helical" evidence="13">
    <location>
        <begin position="460"/>
        <end position="480"/>
    </location>
</feature>
<evidence type="ECO:0000313" key="15">
    <source>
        <dbReference type="EMBL" id="MDV0444486.1"/>
    </source>
</evidence>
<dbReference type="NCBIfam" id="TIGR00437">
    <property type="entry name" value="feoB"/>
    <property type="match status" value="1"/>
</dbReference>
<keyword evidence="10" id="KW-0342">GTP-binding</keyword>
<evidence type="ECO:0000259" key="14">
    <source>
        <dbReference type="PROSITE" id="PS51711"/>
    </source>
</evidence>
<dbReference type="PROSITE" id="PS51711">
    <property type="entry name" value="G_FEOB"/>
    <property type="match status" value="1"/>
</dbReference>
<dbReference type="InterPro" id="IPR011642">
    <property type="entry name" value="Gate_dom"/>
</dbReference>
<evidence type="ECO:0000256" key="5">
    <source>
        <dbReference type="ARBA" id="ARBA00022692"/>
    </source>
</evidence>
<proteinExistence type="predicted"/>
<keyword evidence="11 13" id="KW-0472">Membrane</keyword>
<evidence type="ECO:0000256" key="4">
    <source>
        <dbReference type="ARBA" id="ARBA00022496"/>
    </source>
</evidence>
<evidence type="ECO:0000256" key="2">
    <source>
        <dbReference type="ARBA" id="ARBA00022448"/>
    </source>
</evidence>
<dbReference type="RefSeq" id="WP_318784875.1">
    <property type="nucleotide sequence ID" value="NZ_JAWDKC010000001.1"/>
</dbReference>
<dbReference type="Gene3D" id="3.40.50.300">
    <property type="entry name" value="P-loop containing nucleotide triphosphate hydrolases"/>
    <property type="match status" value="1"/>
</dbReference>
<protein>
    <recommendedName>
        <fullName evidence="12">Ferrous iron transport protein B</fullName>
    </recommendedName>
</protein>
<dbReference type="Pfam" id="PF02421">
    <property type="entry name" value="FeoB_N"/>
    <property type="match status" value="1"/>
</dbReference>
<feature type="transmembrane region" description="Helical" evidence="13">
    <location>
        <begin position="640"/>
        <end position="662"/>
    </location>
</feature>
<evidence type="ECO:0000256" key="10">
    <source>
        <dbReference type="ARBA" id="ARBA00023134"/>
    </source>
</evidence>
<evidence type="ECO:0000256" key="7">
    <source>
        <dbReference type="ARBA" id="ARBA00022989"/>
    </source>
</evidence>
<evidence type="ECO:0000313" key="16">
    <source>
        <dbReference type="Proteomes" id="UP001272052"/>
    </source>
</evidence>
<dbReference type="Proteomes" id="UP001272052">
    <property type="component" value="Unassembled WGS sequence"/>
</dbReference>
<evidence type="ECO:0000256" key="6">
    <source>
        <dbReference type="ARBA" id="ARBA00022741"/>
    </source>
</evidence>
<dbReference type="Pfam" id="PF07664">
    <property type="entry name" value="FeoB_C"/>
    <property type="match status" value="1"/>
</dbReference>
<organism evidence="15 16">
    <name type="scientific">Methanimicrococcus hacksteinii</name>
    <dbReference type="NCBI Taxonomy" id="3028293"/>
    <lineage>
        <taxon>Archaea</taxon>
        <taxon>Methanobacteriati</taxon>
        <taxon>Methanobacteriota</taxon>
        <taxon>Stenosarchaea group</taxon>
        <taxon>Methanomicrobia</taxon>
        <taxon>Methanosarcinales</taxon>
        <taxon>Methanosarcinaceae</taxon>
        <taxon>Methanimicrococcus</taxon>
    </lineage>
</organism>